<evidence type="ECO:0000256" key="1">
    <source>
        <dbReference type="SAM" id="MobiDB-lite"/>
    </source>
</evidence>
<sequence length="171" mass="18051">MGQADENGSQGMEAELLAGTNVEAVEVTKRRSSNEPTAAGLQNPPQNFGTEAKQPPIVSPGTKQPPIVSPGTKQPPIVSSGTKPPIVSPGTKQPPIVSPGTKQPPIVSPRTKPPLTYRAVPVVQEKPTSFLAKNKSETDDEVLQDDPPRPVADSDGLCSAKNVMNKMKPKF</sequence>
<feature type="region of interest" description="Disordered" evidence="1">
    <location>
        <begin position="1"/>
        <end position="157"/>
    </location>
</feature>
<accession>A0A2T7NPM1</accession>
<evidence type="ECO:0000313" key="3">
    <source>
        <dbReference type="Proteomes" id="UP000245119"/>
    </source>
</evidence>
<feature type="compositionally biased region" description="Polar residues" evidence="1">
    <location>
        <begin position="1"/>
        <end position="10"/>
    </location>
</feature>
<gene>
    <name evidence="2" type="ORF">C0Q70_16387</name>
</gene>
<keyword evidence="3" id="KW-1185">Reference proteome</keyword>
<comment type="caution">
    <text evidence="2">The sequence shown here is derived from an EMBL/GenBank/DDBJ whole genome shotgun (WGS) entry which is preliminary data.</text>
</comment>
<name>A0A2T7NPM1_POMCA</name>
<proteinExistence type="predicted"/>
<evidence type="ECO:0000313" key="2">
    <source>
        <dbReference type="EMBL" id="PVD23124.1"/>
    </source>
</evidence>
<reference evidence="2 3" key="1">
    <citation type="submission" date="2018-04" db="EMBL/GenBank/DDBJ databases">
        <title>The genome of golden apple snail Pomacea canaliculata provides insight into stress tolerance and invasive adaptation.</title>
        <authorList>
            <person name="Liu C."/>
            <person name="Liu B."/>
            <person name="Ren Y."/>
            <person name="Zhang Y."/>
            <person name="Wang H."/>
            <person name="Li S."/>
            <person name="Jiang F."/>
            <person name="Yin L."/>
            <person name="Zhang G."/>
            <person name="Qian W."/>
            <person name="Fan W."/>
        </authorList>
    </citation>
    <scope>NUCLEOTIDE SEQUENCE [LARGE SCALE GENOMIC DNA]</scope>
    <source>
        <strain evidence="2">SZHN2017</strain>
        <tissue evidence="2">Muscle</tissue>
    </source>
</reference>
<dbReference type="EMBL" id="PZQS01000010">
    <property type="protein sequence ID" value="PVD23124.1"/>
    <property type="molecule type" value="Genomic_DNA"/>
</dbReference>
<dbReference type="AlphaFoldDB" id="A0A2T7NPM1"/>
<organism evidence="2 3">
    <name type="scientific">Pomacea canaliculata</name>
    <name type="common">Golden apple snail</name>
    <dbReference type="NCBI Taxonomy" id="400727"/>
    <lineage>
        <taxon>Eukaryota</taxon>
        <taxon>Metazoa</taxon>
        <taxon>Spiralia</taxon>
        <taxon>Lophotrochozoa</taxon>
        <taxon>Mollusca</taxon>
        <taxon>Gastropoda</taxon>
        <taxon>Caenogastropoda</taxon>
        <taxon>Architaenioglossa</taxon>
        <taxon>Ampullarioidea</taxon>
        <taxon>Ampullariidae</taxon>
        <taxon>Pomacea</taxon>
    </lineage>
</organism>
<dbReference type="Proteomes" id="UP000245119">
    <property type="component" value="Linkage Group LG10"/>
</dbReference>
<protein>
    <submittedName>
        <fullName evidence="2">Uncharacterized protein</fullName>
    </submittedName>
</protein>